<name>F8CJW4_MYXFH</name>
<dbReference type="Proteomes" id="UP000000488">
    <property type="component" value="Chromosome"/>
</dbReference>
<dbReference type="KEGG" id="mfu:LILAB_16190"/>
<evidence type="ECO:0000313" key="2">
    <source>
        <dbReference type="Proteomes" id="UP000000488"/>
    </source>
</evidence>
<dbReference type="EMBL" id="CP002830">
    <property type="protein sequence ID" value="AEI65141.1"/>
    <property type="molecule type" value="Genomic_DNA"/>
</dbReference>
<dbReference type="HOGENOM" id="CLU_119975_0_0_7"/>
<gene>
    <name evidence="1" type="ordered locus">LILAB_16190</name>
</gene>
<accession>F8CJW4</accession>
<proteinExistence type="predicted"/>
<organism evidence="1 2">
    <name type="scientific">Myxococcus fulvus (strain ATCC BAA-855 / HW-1)</name>
    <dbReference type="NCBI Taxonomy" id="483219"/>
    <lineage>
        <taxon>Bacteria</taxon>
        <taxon>Pseudomonadati</taxon>
        <taxon>Myxococcota</taxon>
        <taxon>Myxococcia</taxon>
        <taxon>Myxococcales</taxon>
        <taxon>Cystobacterineae</taxon>
        <taxon>Myxococcaceae</taxon>
        <taxon>Myxococcus</taxon>
    </lineage>
</organism>
<dbReference type="AlphaFoldDB" id="F8CJW4"/>
<dbReference type="STRING" id="483219.LILAB_16190"/>
<protein>
    <recommendedName>
        <fullName evidence="3">DUF2378 family protein</fullName>
    </recommendedName>
</protein>
<evidence type="ECO:0008006" key="3">
    <source>
        <dbReference type="Google" id="ProtNLM"/>
    </source>
</evidence>
<reference evidence="1 2" key="1">
    <citation type="journal article" date="2011" name="J. Bacteriol.">
        <title>Genome sequence of the halotolerant marine bacterium Myxococcus fulvus HW-1.</title>
        <authorList>
            <person name="Li Z.F."/>
            <person name="Li X."/>
            <person name="Liu H."/>
            <person name="Liu X."/>
            <person name="Han K."/>
            <person name="Wu Z.H."/>
            <person name="Hu W."/>
            <person name="Li F.F."/>
            <person name="Li Y.Z."/>
        </authorList>
    </citation>
    <scope>NUCLEOTIDE SEQUENCE [LARGE SCALE GENOMIC DNA]</scope>
    <source>
        <strain evidence="2">ATCC BAA-855 / HW-1</strain>
    </source>
</reference>
<dbReference type="NCBIfam" id="TIGR02265">
    <property type="entry name" value="Mxa_TIGR02265"/>
    <property type="match status" value="1"/>
</dbReference>
<sequence length="178" mass="20152">MPPPMPRIPASVFEGLFVRGLQADAALLRELETLGYDSRKPELDYPITLWQRAVALARRERYAEFGDEDAYRRLGRQSVLGFAQTLVGRMTAVALPLIGPAKTLERVPRYLAMMGRSDLDVSMSPEGERGRRISMSDRFNRPELMAGGLEAMLELANARPRITVEERSSEGYRLLVRW</sequence>
<evidence type="ECO:0000313" key="1">
    <source>
        <dbReference type="EMBL" id="AEI65141.1"/>
    </source>
</evidence>
<dbReference type="InterPro" id="IPR011751">
    <property type="entry name" value="Mxa_paralog_2265"/>
</dbReference>
<dbReference type="Pfam" id="PF09536">
    <property type="entry name" value="DUF2378"/>
    <property type="match status" value="1"/>
</dbReference>